<dbReference type="STRING" id="1249481.D641_0112395"/>
<dbReference type="PANTHER" id="PTHR43337:SF1">
    <property type="entry name" value="XANTHINE_URACIL PERMEASE C887.17-RELATED"/>
    <property type="match status" value="1"/>
</dbReference>
<evidence type="ECO:0000313" key="9">
    <source>
        <dbReference type="EMBL" id="EYT48261.1"/>
    </source>
</evidence>
<feature type="transmembrane region" description="Helical" evidence="8">
    <location>
        <begin position="185"/>
        <end position="206"/>
    </location>
</feature>
<comment type="similarity">
    <text evidence="2">Belongs to the nucleobase:cation symporter-2 (NCS2) (TC 2.A.40) family. Azg-like subfamily.</text>
</comment>
<evidence type="ECO:0000256" key="4">
    <source>
        <dbReference type="ARBA" id="ARBA00022692"/>
    </source>
</evidence>
<dbReference type="InterPro" id="IPR006043">
    <property type="entry name" value="NCS2"/>
</dbReference>
<dbReference type="Proteomes" id="UP000019754">
    <property type="component" value="Unassembled WGS sequence"/>
</dbReference>
<keyword evidence="3" id="KW-0813">Transport</keyword>
<feature type="transmembrane region" description="Helical" evidence="8">
    <location>
        <begin position="499"/>
        <end position="517"/>
    </location>
</feature>
<evidence type="ECO:0000256" key="5">
    <source>
        <dbReference type="ARBA" id="ARBA00022989"/>
    </source>
</evidence>
<sequence length="522" mass="53637">MQVDPPSSSPSPSDPSGAPSAGTVPAPRDSAAGGTATATRPASGLDRFFGITERGSTVPREIRGGLVTFFSMCYIVVLNPLIIGTVPDSTGQFLGGGTEPNLPAVAAGTALIAGLLSIFMGTWAKFPLALAAGLGLNAYVAYSVVPLPGMTWGGAMGLVLLEGVIILLLVLTGFRKAVFDAVPPFLKTAIAVGIGLFIAFLGLYNAKFVTTATGTPVQLGNDGSLTGWPTFVFVTGLLLMFVLWVRKVPGAILISIVFATVLAIVLESVLKLGAFAPAGADGEGNPGGWAMNVPTISEFPIQVPDFATLFTVDPIGGITAAGVIGATVIVFSLLLADFFDTMGTMVGVASGAGLVDETGDIPRSQRILVVDSVGAIAGGIGGVSSNTSFVESTSGVAEGARTGLASVVVGIAFLLSTFLSPLVALVPYEAATPALVMVGFLMMTQVTDIDFTDVEVAVPAFLTIILMPFAYSITVGMGAGFIMFVLIRVIRGRAKDVHWLMYLVAALFIAYFLRGGIESLLL</sequence>
<proteinExistence type="inferred from homology"/>
<organism evidence="9 10">
    <name type="scientific">Brachybacterium muris UCD-AY4</name>
    <dbReference type="NCBI Taxonomy" id="1249481"/>
    <lineage>
        <taxon>Bacteria</taxon>
        <taxon>Bacillati</taxon>
        <taxon>Actinomycetota</taxon>
        <taxon>Actinomycetes</taxon>
        <taxon>Micrococcales</taxon>
        <taxon>Dermabacteraceae</taxon>
        <taxon>Brachybacterium</taxon>
    </lineage>
</organism>
<dbReference type="Pfam" id="PF00860">
    <property type="entry name" value="Xan_ur_permease"/>
    <property type="match status" value="1"/>
</dbReference>
<accession>A0A022KYI3</accession>
<feature type="transmembrane region" description="Helical" evidence="8">
    <location>
        <begin position="252"/>
        <end position="270"/>
    </location>
</feature>
<feature type="transmembrane region" description="Helical" evidence="8">
    <location>
        <begin position="226"/>
        <end position="245"/>
    </location>
</feature>
<evidence type="ECO:0000313" key="10">
    <source>
        <dbReference type="Proteomes" id="UP000019754"/>
    </source>
</evidence>
<keyword evidence="5 8" id="KW-1133">Transmembrane helix</keyword>
<dbReference type="GO" id="GO:0005345">
    <property type="term" value="F:purine nucleobase transmembrane transporter activity"/>
    <property type="evidence" value="ECO:0007669"/>
    <property type="project" value="TreeGrafter"/>
</dbReference>
<keyword evidence="6 8" id="KW-0472">Membrane</keyword>
<reference evidence="9 10" key="1">
    <citation type="journal article" date="2013" name="Genome Announc.">
        <title>Draft genome sequence of an Actinobacterium, Brachybacterium muris strain UCD-AY4.</title>
        <authorList>
            <person name="Lo J.R."/>
            <person name="Lang J.M."/>
            <person name="Darling A.E."/>
            <person name="Eisen J.A."/>
            <person name="Coil D.A."/>
        </authorList>
    </citation>
    <scope>NUCLEOTIDE SEQUENCE [LARGE SCALE GENOMIC DNA]</scope>
    <source>
        <strain evidence="9 10">UCD-AY4</strain>
    </source>
</reference>
<evidence type="ECO:0000256" key="8">
    <source>
        <dbReference type="SAM" id="Phobius"/>
    </source>
</evidence>
<dbReference type="PANTHER" id="PTHR43337">
    <property type="entry name" value="XANTHINE/URACIL PERMEASE C887.17-RELATED"/>
    <property type="match status" value="1"/>
</dbReference>
<feature type="transmembrane region" description="Helical" evidence="8">
    <location>
        <begin position="315"/>
        <end position="336"/>
    </location>
</feature>
<feature type="transmembrane region" description="Helical" evidence="8">
    <location>
        <begin position="460"/>
        <end position="487"/>
    </location>
</feature>
<feature type="region of interest" description="Disordered" evidence="7">
    <location>
        <begin position="1"/>
        <end position="39"/>
    </location>
</feature>
<dbReference type="EMBL" id="AORC01000016">
    <property type="protein sequence ID" value="EYT48261.1"/>
    <property type="molecule type" value="Genomic_DNA"/>
</dbReference>
<feature type="transmembrane region" description="Helical" evidence="8">
    <location>
        <begin position="64"/>
        <end position="82"/>
    </location>
</feature>
<evidence type="ECO:0000256" key="6">
    <source>
        <dbReference type="ARBA" id="ARBA00023136"/>
    </source>
</evidence>
<evidence type="ECO:0000256" key="7">
    <source>
        <dbReference type="SAM" id="MobiDB-lite"/>
    </source>
</evidence>
<dbReference type="AlphaFoldDB" id="A0A022KYI3"/>
<protein>
    <submittedName>
        <fullName evidence="9">Permease</fullName>
    </submittedName>
</protein>
<keyword evidence="4 8" id="KW-0812">Transmembrane</keyword>
<dbReference type="HOGENOM" id="CLU_024508_0_0_11"/>
<dbReference type="GO" id="GO:0012505">
    <property type="term" value="C:endomembrane system"/>
    <property type="evidence" value="ECO:0007669"/>
    <property type="project" value="UniProtKB-SubCell"/>
</dbReference>
<dbReference type="GO" id="GO:0005886">
    <property type="term" value="C:plasma membrane"/>
    <property type="evidence" value="ECO:0007669"/>
    <property type="project" value="TreeGrafter"/>
</dbReference>
<feature type="transmembrane region" description="Helical" evidence="8">
    <location>
        <begin position="404"/>
        <end position="428"/>
    </location>
</feature>
<dbReference type="InterPro" id="IPR045018">
    <property type="entry name" value="Azg-like"/>
</dbReference>
<name>A0A022KYI3_9MICO</name>
<dbReference type="OrthoDB" id="9808458at2"/>
<evidence type="ECO:0000256" key="3">
    <source>
        <dbReference type="ARBA" id="ARBA00022448"/>
    </source>
</evidence>
<feature type="transmembrane region" description="Helical" evidence="8">
    <location>
        <begin position="151"/>
        <end position="173"/>
    </location>
</feature>
<gene>
    <name evidence="9" type="ORF">D641_0112395</name>
</gene>
<feature type="transmembrane region" description="Helical" evidence="8">
    <location>
        <begin position="126"/>
        <end position="145"/>
    </location>
</feature>
<keyword evidence="10" id="KW-1185">Reference proteome</keyword>
<dbReference type="RefSeq" id="WP_017823822.1">
    <property type="nucleotide sequence ID" value="NZ_AORC01000016.1"/>
</dbReference>
<comment type="caution">
    <text evidence="9">The sequence shown here is derived from an EMBL/GenBank/DDBJ whole genome shotgun (WGS) entry which is preliminary data.</text>
</comment>
<evidence type="ECO:0000256" key="2">
    <source>
        <dbReference type="ARBA" id="ARBA00005697"/>
    </source>
</evidence>
<feature type="transmembrane region" description="Helical" evidence="8">
    <location>
        <begin position="102"/>
        <end position="119"/>
    </location>
</feature>
<comment type="subcellular location">
    <subcellularLocation>
        <location evidence="1">Endomembrane system</location>
        <topology evidence="1">Multi-pass membrane protein</topology>
    </subcellularLocation>
</comment>
<evidence type="ECO:0000256" key="1">
    <source>
        <dbReference type="ARBA" id="ARBA00004127"/>
    </source>
</evidence>